<comment type="caution">
    <text evidence="2">The sequence shown here is derived from an EMBL/GenBank/DDBJ whole genome shotgun (WGS) entry which is preliminary data.</text>
</comment>
<evidence type="ECO:0000313" key="3">
    <source>
        <dbReference type="Proteomes" id="UP001526201"/>
    </source>
</evidence>
<name>A0ABT3C6U6_9MYCO</name>
<proteinExistence type="inferred from homology"/>
<organism evidence="2 3">
    <name type="scientific">Mycolicibacterium komossense</name>
    <dbReference type="NCBI Taxonomy" id="1779"/>
    <lineage>
        <taxon>Bacteria</taxon>
        <taxon>Bacillati</taxon>
        <taxon>Actinomycetota</taxon>
        <taxon>Actinomycetes</taxon>
        <taxon>Mycobacteriales</taxon>
        <taxon>Mycobacteriaceae</taxon>
        <taxon>Mycolicibacterium</taxon>
    </lineage>
</organism>
<dbReference type="InterPro" id="IPR001602">
    <property type="entry name" value="UPF0047_YjbQ-like"/>
</dbReference>
<dbReference type="Pfam" id="PF01894">
    <property type="entry name" value="YjbQ"/>
    <property type="match status" value="1"/>
</dbReference>
<dbReference type="EMBL" id="JACKTY010000012">
    <property type="protein sequence ID" value="MCV7225135.1"/>
    <property type="molecule type" value="Genomic_DNA"/>
</dbReference>
<comment type="similarity">
    <text evidence="1">Belongs to the UPF0047 family.</text>
</comment>
<dbReference type="InterPro" id="IPR035917">
    <property type="entry name" value="YjbQ-like_sf"/>
</dbReference>
<dbReference type="NCBIfam" id="TIGR00149">
    <property type="entry name" value="TIGR00149_YjbQ"/>
    <property type="match status" value="1"/>
</dbReference>
<accession>A0ABT3C6U6</accession>
<reference evidence="2 3" key="1">
    <citation type="journal article" date="2022" name="BMC Genomics">
        <title>Comparative genome analysis of mycobacteria focusing on tRNA and non-coding RNA.</title>
        <authorList>
            <person name="Behra P.R.K."/>
            <person name="Pettersson B.M.F."/>
            <person name="Ramesh M."/>
            <person name="Das S."/>
            <person name="Dasgupta S."/>
            <person name="Kirsebom L.A."/>
        </authorList>
    </citation>
    <scope>NUCLEOTIDE SEQUENCE [LARGE SCALE GENOMIC DNA]</scope>
    <source>
        <strain evidence="2 3">DSM 44078</strain>
    </source>
</reference>
<keyword evidence="3" id="KW-1185">Reference proteome</keyword>
<dbReference type="PANTHER" id="PTHR30615">
    <property type="entry name" value="UNCHARACTERIZED PROTEIN YJBQ-RELATED"/>
    <property type="match status" value="1"/>
</dbReference>
<dbReference type="SUPFAM" id="SSF111038">
    <property type="entry name" value="YjbQ-like"/>
    <property type="match status" value="1"/>
</dbReference>
<protein>
    <submittedName>
        <fullName evidence="2">YjbQ family protein</fullName>
    </submittedName>
</protein>
<evidence type="ECO:0000313" key="2">
    <source>
        <dbReference type="EMBL" id="MCV7225135.1"/>
    </source>
</evidence>
<gene>
    <name evidence="2" type="ORF">H7J73_03680</name>
</gene>
<sequence length="165" mass="18800">MVIHARTLHTTSHGRRPSFHQLTDEIKDVVAESQVTEGICLVSTHHTTCSVMIQEASFDLTYNGLEFLQQDLWDVCEKIIPTTRVEGQYKHPGPELTEFSRLHGEDKHETLNTDAHLRSAFLGRSETLPISAGELDLGQFAHIYFIDFDQTRSRNRQISVRILGE</sequence>
<dbReference type="PANTHER" id="PTHR30615:SF8">
    <property type="entry name" value="UPF0047 PROTEIN C4A8.02C"/>
    <property type="match status" value="1"/>
</dbReference>
<dbReference type="Proteomes" id="UP001526201">
    <property type="component" value="Unassembled WGS sequence"/>
</dbReference>
<dbReference type="PIRSF" id="PIRSF004681">
    <property type="entry name" value="UCP004681"/>
    <property type="match status" value="1"/>
</dbReference>
<evidence type="ECO:0000256" key="1">
    <source>
        <dbReference type="ARBA" id="ARBA00005534"/>
    </source>
</evidence>
<dbReference type="RefSeq" id="WP_264065889.1">
    <property type="nucleotide sequence ID" value="NZ_JACKTY010000012.1"/>
</dbReference>
<dbReference type="Gene3D" id="2.60.120.460">
    <property type="entry name" value="YjbQ-like"/>
    <property type="match status" value="1"/>
</dbReference>